<reference evidence="1" key="1">
    <citation type="submission" date="2020-05" db="EMBL/GenBank/DDBJ databases">
        <title>Mycena genomes resolve the evolution of fungal bioluminescence.</title>
        <authorList>
            <person name="Tsai I.J."/>
        </authorList>
    </citation>
    <scope>NUCLEOTIDE SEQUENCE</scope>
    <source>
        <strain evidence="1">CCC161011</strain>
    </source>
</reference>
<dbReference type="EMBL" id="JACAZI010000002">
    <property type="protein sequence ID" value="KAF7368299.1"/>
    <property type="molecule type" value="Genomic_DNA"/>
</dbReference>
<evidence type="ECO:0000313" key="1">
    <source>
        <dbReference type="EMBL" id="KAF7368299.1"/>
    </source>
</evidence>
<dbReference type="AlphaFoldDB" id="A0A8H6Z0R4"/>
<dbReference type="Proteomes" id="UP000620124">
    <property type="component" value="Unassembled WGS sequence"/>
</dbReference>
<comment type="caution">
    <text evidence="1">The sequence shown here is derived from an EMBL/GenBank/DDBJ whole genome shotgun (WGS) entry which is preliminary data.</text>
</comment>
<sequence length="452" mass="49682">MGRTSALFLRNTPLIQCCTESAMEPPSYPSHEGELPAYTRRPTPPPTAAVLASEPREFTYEIKARGSSTPWAILLVQGDPRLSKGGPTITQGSNLAGSVKLALRSAEAIQAVCILIRGEILKGERVAITFLDSKHTLWPSDGGDNTGKSAGKLKGDYEWPFSLFLPSSINKDGETYHLPHTFSDPGSFNVRYAVELRIVRGKLRPDDKLTCTIGYFTMKQPGPPSRLRQLAYQENSPLFGPEADPDGWHSQSLSVKGTLFSSRTIDVKVTFSVANPLAYTRSASIPCAMTIETPDTEALDLLSTPAAAMVYLERAFRENKNTGGNTVEPCARAVFWLSTEGQPEAEDVSSRRRLMGEIHLKGNLHPSSAMVGFRVEYNVVVFPFHAAGFKPLEESSGPIFRLPVEIMTRYAAGPRQRTYSTPTYETRNASTSIDHYYSGLAVRDRTVRDGML</sequence>
<organism evidence="1 2">
    <name type="scientific">Mycena venus</name>
    <dbReference type="NCBI Taxonomy" id="2733690"/>
    <lineage>
        <taxon>Eukaryota</taxon>
        <taxon>Fungi</taxon>
        <taxon>Dikarya</taxon>
        <taxon>Basidiomycota</taxon>
        <taxon>Agaricomycotina</taxon>
        <taxon>Agaricomycetes</taxon>
        <taxon>Agaricomycetidae</taxon>
        <taxon>Agaricales</taxon>
        <taxon>Marasmiineae</taxon>
        <taxon>Mycenaceae</taxon>
        <taxon>Mycena</taxon>
    </lineage>
</organism>
<keyword evidence="2" id="KW-1185">Reference proteome</keyword>
<gene>
    <name evidence="1" type="ORF">MVEN_00151100</name>
</gene>
<proteinExistence type="predicted"/>
<dbReference type="Gene3D" id="2.60.40.640">
    <property type="match status" value="1"/>
</dbReference>
<dbReference type="InterPro" id="IPR014752">
    <property type="entry name" value="Arrestin-like_C"/>
</dbReference>
<accession>A0A8H6Z0R4</accession>
<evidence type="ECO:0008006" key="3">
    <source>
        <dbReference type="Google" id="ProtNLM"/>
    </source>
</evidence>
<evidence type="ECO:0000313" key="2">
    <source>
        <dbReference type="Proteomes" id="UP000620124"/>
    </source>
</evidence>
<dbReference type="OrthoDB" id="3261578at2759"/>
<name>A0A8H6Z0R4_9AGAR</name>
<protein>
    <recommendedName>
        <fullName evidence="3">Arrestin-like N-terminal domain-containing protein</fullName>
    </recommendedName>
</protein>